<proteinExistence type="inferred from homology"/>
<dbReference type="InterPro" id="IPR036424">
    <property type="entry name" value="UPP_synth-like_sf"/>
</dbReference>
<dbReference type="EC" id="2.5.1.-" evidence="2"/>
<dbReference type="NCBIfam" id="TIGR00055">
    <property type="entry name" value="uppS"/>
    <property type="match status" value="1"/>
</dbReference>
<gene>
    <name evidence="4" type="ORF">AOL_s00140g4</name>
</gene>
<dbReference type="GO" id="GO:0005783">
    <property type="term" value="C:endoplasmic reticulum"/>
    <property type="evidence" value="ECO:0007669"/>
    <property type="project" value="TreeGrafter"/>
</dbReference>
<protein>
    <recommendedName>
        <fullName evidence="2">Alkyl transferase</fullName>
        <ecNumber evidence="2">2.5.1.-</ecNumber>
    </recommendedName>
</protein>
<dbReference type="RefSeq" id="XP_011125547.1">
    <property type="nucleotide sequence ID" value="XM_011127245.1"/>
</dbReference>
<dbReference type="SUPFAM" id="SSF64005">
    <property type="entry name" value="Undecaprenyl diphosphate synthase"/>
    <property type="match status" value="1"/>
</dbReference>
<feature type="region of interest" description="Disordered" evidence="3">
    <location>
        <begin position="34"/>
        <end position="58"/>
    </location>
</feature>
<dbReference type="HAMAP" id="MF_01139">
    <property type="entry name" value="ISPT"/>
    <property type="match status" value="1"/>
</dbReference>
<dbReference type="Gene3D" id="3.40.1180.10">
    <property type="entry name" value="Decaprenyl diphosphate synthase-like"/>
    <property type="match status" value="1"/>
</dbReference>
<dbReference type="OrthoDB" id="4173905at2759"/>
<dbReference type="OMA" id="HALKARH"/>
<dbReference type="STRING" id="756982.G1XM35"/>
<dbReference type="Pfam" id="PF01255">
    <property type="entry name" value="Prenyltransf"/>
    <property type="match status" value="1"/>
</dbReference>
<dbReference type="PANTHER" id="PTHR10291">
    <property type="entry name" value="DEHYDRODOLICHYL DIPHOSPHATE SYNTHASE FAMILY MEMBER"/>
    <property type="match status" value="1"/>
</dbReference>
<name>G1XM35_ARTOA</name>
<evidence type="ECO:0000256" key="2">
    <source>
        <dbReference type="RuleBase" id="RU363018"/>
    </source>
</evidence>
<evidence type="ECO:0000256" key="1">
    <source>
        <dbReference type="ARBA" id="ARBA00022679"/>
    </source>
</evidence>
<evidence type="ECO:0000256" key="3">
    <source>
        <dbReference type="SAM" id="MobiDB-lite"/>
    </source>
</evidence>
<sequence length="337" mass="37722">MLTFDGTLELLITRYPNLEDVPIGLYQEIFGTKGESTPKNLPGQGLRKRGGAESGSRISGMEIDERPIPIFPDLWEDVIELVKCSYYRGRLLEDSRNGPPIQHLGVIMDGNRRYSRIRGLSTVTEGHKVGAFKLLQVMSWAFSVGIQNLTVWALSHDNLKRGRDELDPLFVMITDYINEMMMGDVPFALLNVRFRVIGDRSILPDQLNETIEKAEAATANFKFNLQLALGYGGRSEILRATKMALDNKIKQGLSSNEAIATITEADMSQNIYSAQLGLPRIGSIFRPGGEHRLSGFALWESQHAELAIVDENWPALKQSTFLRSVLDLSKRSRRLGV</sequence>
<dbReference type="PANTHER" id="PTHR10291:SF44">
    <property type="entry name" value="ER-BOUND OXYGENASE MPAB_MPAB'_RUBBER OXYGENASE CATALYTIC DOMAIN-CONTAINING PROTEIN"/>
    <property type="match status" value="1"/>
</dbReference>
<reference evidence="4 5" key="1">
    <citation type="journal article" date="2011" name="PLoS Pathog.">
        <title>Genomic and proteomic analyses of the fungus Arthrobotrys oligospora provide insights into nematode-trap formation.</title>
        <authorList>
            <person name="Yang J."/>
            <person name="Wang L."/>
            <person name="Ji X."/>
            <person name="Feng Y."/>
            <person name="Li X."/>
            <person name="Zou C."/>
            <person name="Xu J."/>
            <person name="Ren Y."/>
            <person name="Mi Q."/>
            <person name="Wu J."/>
            <person name="Liu S."/>
            <person name="Liu Y."/>
            <person name="Huang X."/>
            <person name="Wang H."/>
            <person name="Niu X."/>
            <person name="Li J."/>
            <person name="Liang L."/>
            <person name="Luo Y."/>
            <person name="Ji K."/>
            <person name="Zhou W."/>
            <person name="Yu Z."/>
            <person name="Li G."/>
            <person name="Liu Y."/>
            <person name="Li L."/>
            <person name="Qiao M."/>
            <person name="Feng L."/>
            <person name="Zhang K.-Q."/>
        </authorList>
    </citation>
    <scope>NUCLEOTIDE SEQUENCE [LARGE SCALE GENOMIC DNA]</scope>
    <source>
        <strain evidence="5">ATCC 24927 / CBS 115.81 / DSM 1491</strain>
    </source>
</reference>
<comment type="caution">
    <text evidence="4">The sequence shown here is derived from an EMBL/GenBank/DDBJ whole genome shotgun (WGS) entry which is preliminary data.</text>
</comment>
<organism evidence="4 5">
    <name type="scientific">Arthrobotrys oligospora (strain ATCC 24927 / CBS 115.81 / DSM 1491)</name>
    <name type="common">Nematode-trapping fungus</name>
    <name type="synonym">Didymozoophaga oligospora</name>
    <dbReference type="NCBI Taxonomy" id="756982"/>
    <lineage>
        <taxon>Eukaryota</taxon>
        <taxon>Fungi</taxon>
        <taxon>Dikarya</taxon>
        <taxon>Ascomycota</taxon>
        <taxon>Pezizomycotina</taxon>
        <taxon>Orbiliomycetes</taxon>
        <taxon>Orbiliales</taxon>
        <taxon>Orbiliaceae</taxon>
        <taxon>Orbilia</taxon>
        <taxon>Orbilia oligospora</taxon>
    </lineage>
</organism>
<dbReference type="GO" id="GO:0045547">
    <property type="term" value="F:ditrans,polycis-polyprenyl diphosphate synthase [(2E,6E)-farnesyl diphosphate specific] activity"/>
    <property type="evidence" value="ECO:0007669"/>
    <property type="project" value="TreeGrafter"/>
</dbReference>
<dbReference type="HOGENOM" id="CLU_038505_2_0_1"/>
<accession>G1XM35</accession>
<evidence type="ECO:0000313" key="5">
    <source>
        <dbReference type="Proteomes" id="UP000008784"/>
    </source>
</evidence>
<dbReference type="EMBL" id="ADOT01000227">
    <property type="protein sequence ID" value="EGX45688.1"/>
    <property type="molecule type" value="Genomic_DNA"/>
</dbReference>
<keyword evidence="5" id="KW-1185">Reference proteome</keyword>
<dbReference type="CDD" id="cd00475">
    <property type="entry name" value="Cis_IPPS"/>
    <property type="match status" value="1"/>
</dbReference>
<dbReference type="AlphaFoldDB" id="G1XM35"/>
<dbReference type="InterPro" id="IPR001441">
    <property type="entry name" value="UPP_synth-like"/>
</dbReference>
<dbReference type="InParanoid" id="G1XM35"/>
<evidence type="ECO:0000313" key="4">
    <source>
        <dbReference type="EMBL" id="EGX45688.1"/>
    </source>
</evidence>
<comment type="similarity">
    <text evidence="2">Belongs to the UPP synthase family.</text>
</comment>
<dbReference type="eggNOG" id="KOG1602">
    <property type="taxonomic scope" value="Eukaryota"/>
</dbReference>
<dbReference type="Proteomes" id="UP000008784">
    <property type="component" value="Unassembled WGS sequence"/>
</dbReference>
<dbReference type="GO" id="GO:0016094">
    <property type="term" value="P:polyprenol biosynthetic process"/>
    <property type="evidence" value="ECO:0007669"/>
    <property type="project" value="TreeGrafter"/>
</dbReference>
<keyword evidence="1 2" id="KW-0808">Transferase</keyword>
<dbReference type="GeneID" id="22896573"/>